<keyword evidence="4" id="KW-0964">Secreted</keyword>
<dbReference type="InterPro" id="IPR022398">
    <property type="entry name" value="Peptidase_S8_His-AS"/>
</dbReference>
<feature type="active site" description="Charge relay system" evidence="9">
    <location>
        <position position="150"/>
    </location>
</feature>
<name>A0ABT5VCV5_9BACI</name>
<evidence type="ECO:0000256" key="4">
    <source>
        <dbReference type="ARBA" id="ARBA00022525"/>
    </source>
</evidence>
<dbReference type="PROSITE" id="PS51892">
    <property type="entry name" value="SUBTILASE"/>
    <property type="match status" value="1"/>
</dbReference>
<feature type="active site" description="Charge relay system" evidence="9">
    <location>
        <position position="356"/>
    </location>
</feature>
<comment type="caution">
    <text evidence="13">The sequence shown here is derived from an EMBL/GenBank/DDBJ whole genome shotgun (WGS) entry which is preliminary data.</text>
</comment>
<keyword evidence="14" id="KW-1185">Reference proteome</keyword>
<evidence type="ECO:0000313" key="13">
    <source>
        <dbReference type="EMBL" id="MDE5413274.1"/>
    </source>
</evidence>
<dbReference type="PANTHER" id="PTHR43806">
    <property type="entry name" value="PEPTIDASE S8"/>
    <property type="match status" value="1"/>
</dbReference>
<feature type="active site" description="Charge relay system" evidence="9">
    <location>
        <position position="183"/>
    </location>
</feature>
<sequence length="414" mass="43758">MKKWLAGLSLAGLLALGGSGAMAAEKTDYIVTFSGQSIPQSLITEMKGLGAEIIQEVPQIGVVNVSSSNPDFKAWAESQSGIAAVSEDVEIRSPETEFEFAYRFDEGLRVDTDGPDLYEEYQWDIKRVTNNGASWDIQPGNHDVLVAIIDSGVDTTHPDLQRNLLYAKSFVPGTADDSFRGNHGTHVAGTIGANGRVMGVGPELGIASYRVSSWTSILAGITAAADDGVDVANLSLGTYSFMNDEQQRTLHLSASRAVRYAQNKGMFIVGANGNNAIDLGKKMHTVPGEGAQWSGPLHDTFSDIPWVISVSSSTINDTLANYSNYGNVDLAGPGGDAAARTLSTISGGYGYMIGTSMAAPKVAAAIGVVKAQNPDMKPAQIRALLQQTADGGSKGTSRQHFGHGIVNVYNALQR</sequence>
<dbReference type="InterPro" id="IPR050131">
    <property type="entry name" value="Peptidase_S8_subtilisin-like"/>
</dbReference>
<accession>A0ABT5VCV5</accession>
<reference evidence="13" key="1">
    <citation type="submission" date="2024-05" db="EMBL/GenBank/DDBJ databases">
        <title>Alkalihalobacillus sp. strain MEB203 novel alkaliphilic bacterium from Lonar Lake, India.</title>
        <authorList>
            <person name="Joshi A."/>
            <person name="Thite S."/>
            <person name="Mengade P."/>
        </authorList>
    </citation>
    <scope>NUCLEOTIDE SEQUENCE</scope>
    <source>
        <strain evidence="13">MEB 203</strain>
    </source>
</reference>
<dbReference type="Proteomes" id="UP001148125">
    <property type="component" value="Unassembled WGS sequence"/>
</dbReference>
<dbReference type="SUPFAM" id="SSF52743">
    <property type="entry name" value="Subtilisin-like"/>
    <property type="match status" value="1"/>
</dbReference>
<comment type="cofactor">
    <cofactor evidence="1">
        <name>Ca(2+)</name>
        <dbReference type="ChEBI" id="CHEBI:29108"/>
    </cofactor>
</comment>
<organism evidence="13 14">
    <name type="scientific">Alkalihalobacterium chitinilyticum</name>
    <dbReference type="NCBI Taxonomy" id="2980103"/>
    <lineage>
        <taxon>Bacteria</taxon>
        <taxon>Bacillati</taxon>
        <taxon>Bacillota</taxon>
        <taxon>Bacilli</taxon>
        <taxon>Bacillales</taxon>
        <taxon>Bacillaceae</taxon>
        <taxon>Alkalihalobacterium</taxon>
    </lineage>
</organism>
<evidence type="ECO:0000259" key="12">
    <source>
        <dbReference type="Pfam" id="PF00082"/>
    </source>
</evidence>
<proteinExistence type="inferred from homology"/>
<evidence type="ECO:0000256" key="6">
    <source>
        <dbReference type="ARBA" id="ARBA00022801"/>
    </source>
</evidence>
<dbReference type="InterPro" id="IPR015500">
    <property type="entry name" value="Peptidase_S8_subtilisin-rel"/>
</dbReference>
<evidence type="ECO:0000256" key="1">
    <source>
        <dbReference type="ARBA" id="ARBA00001913"/>
    </source>
</evidence>
<evidence type="ECO:0000256" key="10">
    <source>
        <dbReference type="RuleBase" id="RU003355"/>
    </source>
</evidence>
<evidence type="ECO:0000256" key="8">
    <source>
        <dbReference type="ARBA" id="ARBA00022837"/>
    </source>
</evidence>
<evidence type="ECO:0000313" key="14">
    <source>
        <dbReference type="Proteomes" id="UP001148125"/>
    </source>
</evidence>
<evidence type="ECO:0000256" key="5">
    <source>
        <dbReference type="ARBA" id="ARBA00022670"/>
    </source>
</evidence>
<evidence type="ECO:0000256" key="9">
    <source>
        <dbReference type="PROSITE-ProRule" id="PRU01240"/>
    </source>
</evidence>
<dbReference type="InterPro" id="IPR000209">
    <property type="entry name" value="Peptidase_S8/S53_dom"/>
</dbReference>
<comment type="similarity">
    <text evidence="3 9 10">Belongs to the peptidase S8 family.</text>
</comment>
<dbReference type="InterPro" id="IPR023827">
    <property type="entry name" value="Peptidase_S8_Asp-AS"/>
</dbReference>
<dbReference type="Pfam" id="PF00082">
    <property type="entry name" value="Peptidase_S8"/>
    <property type="match status" value="1"/>
</dbReference>
<evidence type="ECO:0000256" key="3">
    <source>
        <dbReference type="ARBA" id="ARBA00011073"/>
    </source>
</evidence>
<dbReference type="PROSITE" id="PS00137">
    <property type="entry name" value="SUBTILASE_HIS"/>
    <property type="match status" value="1"/>
</dbReference>
<feature type="chain" id="PRO_5047373319" evidence="11">
    <location>
        <begin position="24"/>
        <end position="414"/>
    </location>
</feature>
<evidence type="ECO:0000256" key="7">
    <source>
        <dbReference type="ARBA" id="ARBA00022825"/>
    </source>
</evidence>
<dbReference type="PROSITE" id="PS00138">
    <property type="entry name" value="SUBTILASE_SER"/>
    <property type="match status" value="1"/>
</dbReference>
<evidence type="ECO:0000256" key="11">
    <source>
        <dbReference type="SAM" id="SignalP"/>
    </source>
</evidence>
<keyword evidence="8" id="KW-0106">Calcium</keyword>
<dbReference type="PRINTS" id="PR00723">
    <property type="entry name" value="SUBTILISIN"/>
</dbReference>
<dbReference type="RefSeq" id="WP_275117897.1">
    <property type="nucleotide sequence ID" value="NZ_JAOTPO010000004.1"/>
</dbReference>
<comment type="subcellular location">
    <subcellularLocation>
        <location evidence="2">Secreted</location>
    </subcellularLocation>
</comment>
<evidence type="ECO:0000256" key="2">
    <source>
        <dbReference type="ARBA" id="ARBA00004613"/>
    </source>
</evidence>
<feature type="signal peptide" evidence="11">
    <location>
        <begin position="1"/>
        <end position="23"/>
    </location>
</feature>
<dbReference type="InterPro" id="IPR036852">
    <property type="entry name" value="Peptidase_S8/S53_dom_sf"/>
</dbReference>
<dbReference type="PANTHER" id="PTHR43806:SF11">
    <property type="entry name" value="CEREVISIN-RELATED"/>
    <property type="match status" value="1"/>
</dbReference>
<keyword evidence="5 9" id="KW-0645">Protease</keyword>
<protein>
    <submittedName>
        <fullName evidence="13">S8 family serine peptidase</fullName>
    </submittedName>
</protein>
<dbReference type="Gene3D" id="3.40.50.200">
    <property type="entry name" value="Peptidase S8/S53 domain"/>
    <property type="match status" value="1"/>
</dbReference>
<dbReference type="EMBL" id="JAOTPO010000004">
    <property type="protein sequence ID" value="MDE5413274.1"/>
    <property type="molecule type" value="Genomic_DNA"/>
</dbReference>
<keyword evidence="6 9" id="KW-0378">Hydrolase</keyword>
<feature type="domain" description="Peptidase S8/S53" evidence="12">
    <location>
        <begin position="142"/>
        <end position="404"/>
    </location>
</feature>
<keyword evidence="11" id="KW-0732">Signal</keyword>
<dbReference type="InterPro" id="IPR023828">
    <property type="entry name" value="Peptidase_S8_Ser-AS"/>
</dbReference>
<dbReference type="PROSITE" id="PS00136">
    <property type="entry name" value="SUBTILASE_ASP"/>
    <property type="match status" value="1"/>
</dbReference>
<keyword evidence="7 9" id="KW-0720">Serine protease</keyword>
<gene>
    <name evidence="13" type="ORF">N7Z68_07735</name>
</gene>